<evidence type="ECO:0000313" key="4">
    <source>
        <dbReference type="Proteomes" id="UP001176891"/>
    </source>
</evidence>
<comment type="caution">
    <text evidence="3">The sequence shown here is derived from an EMBL/GenBank/DDBJ whole genome shotgun (WGS) entry which is preliminary data.</text>
</comment>
<dbReference type="PROSITE" id="PS51257">
    <property type="entry name" value="PROKAR_LIPOPROTEIN"/>
    <property type="match status" value="1"/>
</dbReference>
<dbReference type="Pfam" id="PF00884">
    <property type="entry name" value="Sulfatase"/>
    <property type="match status" value="1"/>
</dbReference>
<dbReference type="PANTHER" id="PTHR43751">
    <property type="entry name" value="SULFATASE"/>
    <property type="match status" value="1"/>
</dbReference>
<dbReference type="SUPFAM" id="SSF53649">
    <property type="entry name" value="Alkaline phosphatase-like"/>
    <property type="match status" value="1"/>
</dbReference>
<dbReference type="Gene3D" id="3.40.720.10">
    <property type="entry name" value="Alkaline Phosphatase, subunit A"/>
    <property type="match status" value="1"/>
</dbReference>
<name>A0ABT8WWU2_9FLAO</name>
<dbReference type="InterPro" id="IPR052701">
    <property type="entry name" value="GAG_Ulvan_Degrading_Sulfatases"/>
</dbReference>
<dbReference type="RefSeq" id="WP_303280683.1">
    <property type="nucleotide sequence ID" value="NZ_BAABCZ010000016.1"/>
</dbReference>
<dbReference type="PANTHER" id="PTHR43751:SF1">
    <property type="entry name" value="SULFATASE ATSG-RELATED"/>
    <property type="match status" value="1"/>
</dbReference>
<sequence>MKYKVYTQLFLYASCLFIMATSCASKEKKENTTNTTQTEYEQPNILFFVADDASMKSFGAYGSKYIKTPAIDALAKEGATFTNAYNCNPKCAPARACLLTGKYSWQLKEATNHNPYFPEEFKFYPELLGQQAGYFTGFTGKGWGPGLYKGKHNPAGPEFNKHEKKPPFKGISKNDYAANFADFLSQKPEGKPFCFWFGVFEPHRRYELDSWKKTSKQLADADVPPFYPDNETVRGDLLDYANEVEWYDTQVGRAIKILEEKGLLYNTLILISSDHGMPFPRVKGQIYEEGFHVPLIAYWKGVIQPGRSIDDFVNFPDIAPTFMEVAGLKPHEQMTGNSILELLKSDKSGQIDASRDHVLLGKERHDVGRADDEGTDLSYPVRAIRNKEFLYVHNIKPERWPVGNPEYGYLNCDGSPTKEYLTALKPDDKEYHFYEMSFAKRVEEELYNMQNDPHCMNNLALSPEYSDVKQKLRTQMEKELIAQGDPRMLGKGNVFDEYPYFGKRLNYKTGERYLVPDSEKPNK</sequence>
<evidence type="ECO:0000256" key="1">
    <source>
        <dbReference type="SAM" id="SignalP"/>
    </source>
</evidence>
<dbReference type="InterPro" id="IPR017850">
    <property type="entry name" value="Alkaline_phosphatase_core_sf"/>
</dbReference>
<feature type="domain" description="Sulfatase N-terminal" evidence="2">
    <location>
        <begin position="43"/>
        <end position="327"/>
    </location>
</feature>
<gene>
    <name evidence="3" type="ORF">Q4Q39_01990</name>
</gene>
<proteinExistence type="predicted"/>
<keyword evidence="1" id="KW-0732">Signal</keyword>
<protein>
    <submittedName>
        <fullName evidence="3">Sulfatase</fullName>
    </submittedName>
</protein>
<reference evidence="3" key="1">
    <citation type="submission" date="2023-07" db="EMBL/GenBank/DDBJ databases">
        <title>Two novel species in the genus Flavivirga.</title>
        <authorList>
            <person name="Kwon K."/>
        </authorList>
    </citation>
    <scope>NUCLEOTIDE SEQUENCE</scope>
    <source>
        <strain evidence="3">KACC 14157</strain>
    </source>
</reference>
<dbReference type="CDD" id="cd16027">
    <property type="entry name" value="SGSH"/>
    <property type="match status" value="1"/>
</dbReference>
<dbReference type="EMBL" id="JAUOEM010000001">
    <property type="protein sequence ID" value="MDO5986162.1"/>
    <property type="molecule type" value="Genomic_DNA"/>
</dbReference>
<feature type="signal peptide" evidence="1">
    <location>
        <begin position="1"/>
        <end position="20"/>
    </location>
</feature>
<feature type="chain" id="PRO_5045055264" evidence="1">
    <location>
        <begin position="21"/>
        <end position="523"/>
    </location>
</feature>
<organism evidence="3 4">
    <name type="scientific">Flavivirga amylovorans</name>
    <dbReference type="NCBI Taxonomy" id="870486"/>
    <lineage>
        <taxon>Bacteria</taxon>
        <taxon>Pseudomonadati</taxon>
        <taxon>Bacteroidota</taxon>
        <taxon>Flavobacteriia</taxon>
        <taxon>Flavobacteriales</taxon>
        <taxon>Flavobacteriaceae</taxon>
        <taxon>Flavivirga</taxon>
    </lineage>
</organism>
<dbReference type="InterPro" id="IPR000917">
    <property type="entry name" value="Sulfatase_N"/>
</dbReference>
<dbReference type="Proteomes" id="UP001176891">
    <property type="component" value="Unassembled WGS sequence"/>
</dbReference>
<keyword evidence="4" id="KW-1185">Reference proteome</keyword>
<accession>A0ABT8WWU2</accession>
<evidence type="ECO:0000313" key="3">
    <source>
        <dbReference type="EMBL" id="MDO5986162.1"/>
    </source>
</evidence>
<evidence type="ECO:0000259" key="2">
    <source>
        <dbReference type="Pfam" id="PF00884"/>
    </source>
</evidence>